<organism evidence="1 2">
    <name type="scientific">Diploptera punctata</name>
    <name type="common">Pacific beetle cockroach</name>
    <dbReference type="NCBI Taxonomy" id="6984"/>
    <lineage>
        <taxon>Eukaryota</taxon>
        <taxon>Metazoa</taxon>
        <taxon>Ecdysozoa</taxon>
        <taxon>Arthropoda</taxon>
        <taxon>Hexapoda</taxon>
        <taxon>Insecta</taxon>
        <taxon>Pterygota</taxon>
        <taxon>Neoptera</taxon>
        <taxon>Polyneoptera</taxon>
        <taxon>Dictyoptera</taxon>
        <taxon>Blattodea</taxon>
        <taxon>Blaberoidea</taxon>
        <taxon>Blaberidae</taxon>
        <taxon>Diplopterinae</taxon>
        <taxon>Diploptera</taxon>
    </lineage>
</organism>
<name>A0AAD8EF17_DIPPU</name>
<evidence type="ECO:0000313" key="2">
    <source>
        <dbReference type="Proteomes" id="UP001233999"/>
    </source>
</evidence>
<evidence type="ECO:0000313" key="1">
    <source>
        <dbReference type="EMBL" id="KAJ9587983.1"/>
    </source>
</evidence>
<reference evidence="1" key="2">
    <citation type="submission" date="2023-05" db="EMBL/GenBank/DDBJ databases">
        <authorList>
            <person name="Fouks B."/>
        </authorList>
    </citation>
    <scope>NUCLEOTIDE SEQUENCE</scope>
    <source>
        <strain evidence="1">Stay&amp;Tobe</strain>
        <tissue evidence="1">Testes</tissue>
    </source>
</reference>
<sequence>NLFIKQNCGIPKSQHGTNMAAGLQFNKYVFYNHRIRIVNQVFSKQLEMLKAYSNMLSWIKKKIIKCIVEEYKISLYVYKHVGGMLYLMQFLSCFQICIRNFSITN</sequence>
<feature type="non-terminal residue" evidence="1">
    <location>
        <position position="105"/>
    </location>
</feature>
<comment type="caution">
    <text evidence="1">The sequence shown here is derived from an EMBL/GenBank/DDBJ whole genome shotgun (WGS) entry which is preliminary data.</text>
</comment>
<protein>
    <submittedName>
        <fullName evidence="1">Uncharacterized protein</fullName>
    </submittedName>
</protein>
<dbReference type="AlphaFoldDB" id="A0AAD8EF17"/>
<proteinExistence type="predicted"/>
<gene>
    <name evidence="1" type="ORF">L9F63_018590</name>
</gene>
<dbReference type="EMBL" id="JASPKZ010006042">
    <property type="protein sequence ID" value="KAJ9587983.1"/>
    <property type="molecule type" value="Genomic_DNA"/>
</dbReference>
<accession>A0AAD8EF17</accession>
<reference evidence="1" key="1">
    <citation type="journal article" date="2023" name="IScience">
        <title>Live-bearing cockroach genome reveals convergent evolutionary mechanisms linked to viviparity in insects and beyond.</title>
        <authorList>
            <person name="Fouks B."/>
            <person name="Harrison M.C."/>
            <person name="Mikhailova A.A."/>
            <person name="Marchal E."/>
            <person name="English S."/>
            <person name="Carruthers M."/>
            <person name="Jennings E.C."/>
            <person name="Chiamaka E.L."/>
            <person name="Frigard R.A."/>
            <person name="Pippel M."/>
            <person name="Attardo G.M."/>
            <person name="Benoit J.B."/>
            <person name="Bornberg-Bauer E."/>
            <person name="Tobe S.S."/>
        </authorList>
    </citation>
    <scope>NUCLEOTIDE SEQUENCE</scope>
    <source>
        <strain evidence="1">Stay&amp;Tobe</strain>
    </source>
</reference>
<dbReference type="Proteomes" id="UP001233999">
    <property type="component" value="Unassembled WGS sequence"/>
</dbReference>
<feature type="non-terminal residue" evidence="1">
    <location>
        <position position="1"/>
    </location>
</feature>
<keyword evidence="2" id="KW-1185">Reference proteome</keyword>